<dbReference type="InterPro" id="IPR007774">
    <property type="entry name" value="Put_N_fixation"/>
</dbReference>
<proteinExistence type="inferred from homology"/>
<evidence type="ECO:0000256" key="1">
    <source>
        <dbReference type="ARBA" id="ARBA00023231"/>
    </source>
</evidence>
<dbReference type="RefSeq" id="WP_091599454.1">
    <property type="nucleotide sequence ID" value="NZ_FNEE01000025.1"/>
</dbReference>
<dbReference type="Gene3D" id="1.10.287.660">
    <property type="entry name" value="Helix hairpin bin"/>
    <property type="match status" value="1"/>
</dbReference>
<evidence type="ECO:0000313" key="4">
    <source>
        <dbReference type="Proteomes" id="UP000198894"/>
    </source>
</evidence>
<organism evidence="3 4">
    <name type="scientific">Mesorhizobium muleiense</name>
    <dbReference type="NCBI Taxonomy" id="1004279"/>
    <lineage>
        <taxon>Bacteria</taxon>
        <taxon>Pseudomonadati</taxon>
        <taxon>Pseudomonadota</taxon>
        <taxon>Alphaproteobacteria</taxon>
        <taxon>Hyphomicrobiales</taxon>
        <taxon>Phyllobacteriaceae</taxon>
        <taxon>Mesorhizobium</taxon>
    </lineage>
</organism>
<dbReference type="InterPro" id="IPR029012">
    <property type="entry name" value="Helix_hairpin_bin_sf"/>
</dbReference>
<evidence type="ECO:0000313" key="3">
    <source>
        <dbReference type="EMBL" id="SDL01327.1"/>
    </source>
</evidence>
<evidence type="ECO:0000256" key="2">
    <source>
        <dbReference type="ARBA" id="ARBA00044954"/>
    </source>
</evidence>
<dbReference type="PIRSF" id="PIRSF037676">
    <property type="entry name" value="DUF683"/>
    <property type="match status" value="1"/>
</dbReference>
<name>A0A1G9GKZ6_9HYPH</name>
<gene>
    <name evidence="3" type="ORF">SAMN05428953_12512</name>
</gene>
<dbReference type="Pfam" id="PF05082">
    <property type="entry name" value="Rop-like"/>
    <property type="match status" value="1"/>
</dbReference>
<comment type="similarity">
    <text evidence="2">Belongs to the UPF0437 family.</text>
</comment>
<dbReference type="EMBL" id="FNEE01000025">
    <property type="protein sequence ID" value="SDL01327.1"/>
    <property type="molecule type" value="Genomic_DNA"/>
</dbReference>
<reference evidence="4" key="1">
    <citation type="submission" date="2016-10" db="EMBL/GenBank/DDBJ databases">
        <authorList>
            <person name="Varghese N."/>
            <person name="Submissions S."/>
        </authorList>
    </citation>
    <scope>NUCLEOTIDE SEQUENCE [LARGE SCALE GENOMIC DNA]</scope>
    <source>
        <strain evidence="4">CGMCC 1.11022</strain>
    </source>
</reference>
<evidence type="ECO:0008006" key="5">
    <source>
        <dbReference type="Google" id="ProtNLM"/>
    </source>
</evidence>
<keyword evidence="1" id="KW-0535">Nitrogen fixation</keyword>
<sequence>MSDLDKMRKKVRKLQLRAAIAKMALQDLVEGLPKKWADIQDVAEKTHAVYAELDVAKRELASMKNLG</sequence>
<protein>
    <recommendedName>
        <fullName evidence="5">Rop-like</fullName>
    </recommendedName>
</protein>
<dbReference type="AlphaFoldDB" id="A0A1G9GKZ6"/>
<dbReference type="Proteomes" id="UP000198894">
    <property type="component" value="Unassembled WGS sequence"/>
</dbReference>
<keyword evidence="4" id="KW-1185">Reference proteome</keyword>
<accession>A0A1G9GKZ6</accession>